<proteinExistence type="inferred from homology"/>
<evidence type="ECO:0008006" key="8">
    <source>
        <dbReference type="Google" id="ProtNLM"/>
    </source>
</evidence>
<dbReference type="AlphaFoldDB" id="A0AAN6JS29"/>
<comment type="caution">
    <text evidence="6">The sequence shown here is derived from an EMBL/GenBank/DDBJ whole genome shotgun (WGS) entry which is preliminary data.</text>
</comment>
<evidence type="ECO:0000256" key="1">
    <source>
        <dbReference type="ARBA" id="ARBA00022694"/>
    </source>
</evidence>
<reference evidence="6" key="1">
    <citation type="journal article" date="2023" name="PhytoFront">
        <title>Draft Genome Resources of Seven Strains of Tilletia horrida, Causal Agent of Kernel Smut of Rice.</title>
        <authorList>
            <person name="Khanal S."/>
            <person name="Antony Babu S."/>
            <person name="Zhou X.G."/>
        </authorList>
    </citation>
    <scope>NUCLEOTIDE SEQUENCE</scope>
    <source>
        <strain evidence="6">TX3</strain>
    </source>
</reference>
<sequence>MAEDVGKASSVAVEKGKQSTQRKGGNAEASAAAAKRKLRTVAVPDASHSLSALAQSAAFYDVQRALSSAADSSSGPAVLPGISQSARKVAKRDIAKDLTSLAHKSVTALDPTLKQVFCTQCGTALIPGLTSKTRIRPSGPHQRVVLETCTGCEHRRKAAAAPVDAKNGSGLAAARRLRKERARARLRTVNGKDKQNTDGDPGKQRQAPP</sequence>
<evidence type="ECO:0000256" key="2">
    <source>
        <dbReference type="ARBA" id="ARBA00022723"/>
    </source>
</evidence>
<feature type="compositionally biased region" description="Basic and acidic residues" evidence="5">
    <location>
        <begin position="190"/>
        <end position="203"/>
    </location>
</feature>
<protein>
    <recommendedName>
        <fullName evidence="8">Rpr2-domain-containing protein</fullName>
    </recommendedName>
</protein>
<name>A0AAN6JS29_9BASI</name>
<dbReference type="GO" id="GO:0005655">
    <property type="term" value="C:nucleolar ribonuclease P complex"/>
    <property type="evidence" value="ECO:0007669"/>
    <property type="project" value="TreeGrafter"/>
</dbReference>
<keyword evidence="3" id="KW-0862">Zinc</keyword>
<dbReference type="PANTHER" id="PTHR14742">
    <property type="entry name" value="RIBONUCLEASE P SUBUNIT P21"/>
    <property type="match status" value="1"/>
</dbReference>
<accession>A0AAN6JS29</accession>
<feature type="compositionally biased region" description="Basic residues" evidence="5">
    <location>
        <begin position="175"/>
        <end position="186"/>
    </location>
</feature>
<comment type="similarity">
    <text evidence="4">Belongs to the eukaryotic/archaeal RNase P protein component 4 family.</text>
</comment>
<organism evidence="6 7">
    <name type="scientific">Tilletia horrida</name>
    <dbReference type="NCBI Taxonomy" id="155126"/>
    <lineage>
        <taxon>Eukaryota</taxon>
        <taxon>Fungi</taxon>
        <taxon>Dikarya</taxon>
        <taxon>Basidiomycota</taxon>
        <taxon>Ustilaginomycotina</taxon>
        <taxon>Exobasidiomycetes</taxon>
        <taxon>Tilletiales</taxon>
        <taxon>Tilletiaceae</taxon>
        <taxon>Tilletia</taxon>
    </lineage>
</organism>
<keyword evidence="2" id="KW-0479">Metal-binding</keyword>
<dbReference type="Pfam" id="PF04032">
    <property type="entry name" value="Rpr2"/>
    <property type="match status" value="1"/>
</dbReference>
<gene>
    <name evidence="6" type="ORF">OC842_002561</name>
</gene>
<dbReference type="InterPro" id="IPR007175">
    <property type="entry name" value="Rpr2/Snm1/Rpp21"/>
</dbReference>
<dbReference type="Proteomes" id="UP001176521">
    <property type="component" value="Unassembled WGS sequence"/>
</dbReference>
<evidence type="ECO:0000313" key="6">
    <source>
        <dbReference type="EMBL" id="KAK0534693.1"/>
    </source>
</evidence>
<feature type="region of interest" description="Disordered" evidence="5">
    <location>
        <begin position="1"/>
        <end position="34"/>
    </location>
</feature>
<evidence type="ECO:0000313" key="7">
    <source>
        <dbReference type="Proteomes" id="UP001176521"/>
    </source>
</evidence>
<keyword evidence="1" id="KW-0819">tRNA processing</keyword>
<dbReference type="Gene3D" id="6.20.50.20">
    <property type="match status" value="1"/>
</dbReference>
<evidence type="ECO:0000256" key="4">
    <source>
        <dbReference type="ARBA" id="ARBA00038402"/>
    </source>
</evidence>
<dbReference type="GO" id="GO:0046872">
    <property type="term" value="F:metal ion binding"/>
    <property type="evidence" value="ECO:0007669"/>
    <property type="project" value="UniProtKB-KW"/>
</dbReference>
<evidence type="ECO:0000256" key="3">
    <source>
        <dbReference type="ARBA" id="ARBA00022833"/>
    </source>
</evidence>
<evidence type="ECO:0000256" key="5">
    <source>
        <dbReference type="SAM" id="MobiDB-lite"/>
    </source>
</evidence>
<feature type="region of interest" description="Disordered" evidence="5">
    <location>
        <begin position="160"/>
        <end position="209"/>
    </location>
</feature>
<keyword evidence="7" id="KW-1185">Reference proteome</keyword>
<dbReference type="GO" id="GO:0008033">
    <property type="term" value="P:tRNA processing"/>
    <property type="evidence" value="ECO:0007669"/>
    <property type="project" value="UniProtKB-KW"/>
</dbReference>
<dbReference type="PANTHER" id="PTHR14742:SF0">
    <property type="entry name" value="RIBONUCLEASE P PROTEIN SUBUNIT P21"/>
    <property type="match status" value="1"/>
</dbReference>
<dbReference type="EMBL" id="JAPDMQ010000111">
    <property type="protein sequence ID" value="KAK0534693.1"/>
    <property type="molecule type" value="Genomic_DNA"/>
</dbReference>